<dbReference type="Proteomes" id="UP001418222">
    <property type="component" value="Unassembled WGS sequence"/>
</dbReference>
<feature type="region of interest" description="Disordered" evidence="1">
    <location>
        <begin position="1"/>
        <end position="53"/>
    </location>
</feature>
<keyword evidence="4" id="KW-1185">Reference proteome</keyword>
<name>A0AAP0B4E1_9ASPA</name>
<evidence type="ECO:0000313" key="3">
    <source>
        <dbReference type="EMBL" id="KAK8928201.1"/>
    </source>
</evidence>
<evidence type="ECO:0000313" key="4">
    <source>
        <dbReference type="Proteomes" id="UP001418222"/>
    </source>
</evidence>
<organism evidence="3 4">
    <name type="scientific">Platanthera zijinensis</name>
    <dbReference type="NCBI Taxonomy" id="2320716"/>
    <lineage>
        <taxon>Eukaryota</taxon>
        <taxon>Viridiplantae</taxon>
        <taxon>Streptophyta</taxon>
        <taxon>Embryophyta</taxon>
        <taxon>Tracheophyta</taxon>
        <taxon>Spermatophyta</taxon>
        <taxon>Magnoliopsida</taxon>
        <taxon>Liliopsida</taxon>
        <taxon>Asparagales</taxon>
        <taxon>Orchidaceae</taxon>
        <taxon>Orchidoideae</taxon>
        <taxon>Orchideae</taxon>
        <taxon>Orchidinae</taxon>
        <taxon>Platanthera</taxon>
    </lineage>
</organism>
<comment type="caution">
    <text evidence="3">The sequence shown here is derived from an EMBL/GenBank/DDBJ whole genome shotgun (WGS) entry which is preliminary data.</text>
</comment>
<sequence length="80" mass="7868">MVGVIRKGGARAVGGGGGRNYGGSSNGRAIPMIGGASMVPRNSGDASPKLKHNAAHSGHSVSIAALLIVAGFWLLSLDSA</sequence>
<dbReference type="EMBL" id="JBBWWQ010000015">
    <property type="protein sequence ID" value="KAK8928201.1"/>
    <property type="molecule type" value="Genomic_DNA"/>
</dbReference>
<proteinExistence type="predicted"/>
<gene>
    <name evidence="3" type="ORF">KSP39_PZI017838</name>
</gene>
<protein>
    <submittedName>
        <fullName evidence="3">Uncharacterized protein</fullName>
    </submittedName>
</protein>
<feature type="compositionally biased region" description="Gly residues" evidence="1">
    <location>
        <begin position="11"/>
        <end position="25"/>
    </location>
</feature>
<feature type="transmembrane region" description="Helical" evidence="2">
    <location>
        <begin position="57"/>
        <end position="75"/>
    </location>
</feature>
<evidence type="ECO:0000256" key="1">
    <source>
        <dbReference type="SAM" id="MobiDB-lite"/>
    </source>
</evidence>
<keyword evidence="2" id="KW-0812">Transmembrane</keyword>
<accession>A0AAP0B4E1</accession>
<evidence type="ECO:0000256" key="2">
    <source>
        <dbReference type="SAM" id="Phobius"/>
    </source>
</evidence>
<keyword evidence="2" id="KW-1133">Transmembrane helix</keyword>
<reference evidence="3 4" key="1">
    <citation type="journal article" date="2022" name="Nat. Plants">
        <title>Genomes of leafy and leafless Platanthera orchids illuminate the evolution of mycoheterotrophy.</title>
        <authorList>
            <person name="Li M.H."/>
            <person name="Liu K.W."/>
            <person name="Li Z."/>
            <person name="Lu H.C."/>
            <person name="Ye Q.L."/>
            <person name="Zhang D."/>
            <person name="Wang J.Y."/>
            <person name="Li Y.F."/>
            <person name="Zhong Z.M."/>
            <person name="Liu X."/>
            <person name="Yu X."/>
            <person name="Liu D.K."/>
            <person name="Tu X.D."/>
            <person name="Liu B."/>
            <person name="Hao Y."/>
            <person name="Liao X.Y."/>
            <person name="Jiang Y.T."/>
            <person name="Sun W.H."/>
            <person name="Chen J."/>
            <person name="Chen Y.Q."/>
            <person name="Ai Y."/>
            <person name="Zhai J.W."/>
            <person name="Wu S.S."/>
            <person name="Zhou Z."/>
            <person name="Hsiao Y.Y."/>
            <person name="Wu W.L."/>
            <person name="Chen Y.Y."/>
            <person name="Lin Y.F."/>
            <person name="Hsu J.L."/>
            <person name="Li C.Y."/>
            <person name="Wang Z.W."/>
            <person name="Zhao X."/>
            <person name="Zhong W.Y."/>
            <person name="Ma X.K."/>
            <person name="Ma L."/>
            <person name="Huang J."/>
            <person name="Chen G.Z."/>
            <person name="Huang M.Z."/>
            <person name="Huang L."/>
            <person name="Peng D.H."/>
            <person name="Luo Y.B."/>
            <person name="Zou S.Q."/>
            <person name="Chen S.P."/>
            <person name="Lan S."/>
            <person name="Tsai W.C."/>
            <person name="Van de Peer Y."/>
            <person name="Liu Z.J."/>
        </authorList>
    </citation>
    <scope>NUCLEOTIDE SEQUENCE [LARGE SCALE GENOMIC DNA]</scope>
    <source>
        <strain evidence="3">Lor287</strain>
    </source>
</reference>
<keyword evidence="2" id="KW-0472">Membrane</keyword>
<dbReference type="AlphaFoldDB" id="A0AAP0B4E1"/>